<evidence type="ECO:0000256" key="2">
    <source>
        <dbReference type="SAM" id="Phobius"/>
    </source>
</evidence>
<name>A0AAV2PSB2_MEGNR</name>
<proteinExistence type="predicted"/>
<keyword evidence="2" id="KW-0812">Transmembrane</keyword>
<feature type="non-terminal residue" evidence="3">
    <location>
        <position position="1"/>
    </location>
</feature>
<feature type="transmembrane region" description="Helical" evidence="2">
    <location>
        <begin position="158"/>
        <end position="181"/>
    </location>
</feature>
<feature type="compositionally biased region" description="Basic and acidic residues" evidence="1">
    <location>
        <begin position="534"/>
        <end position="543"/>
    </location>
</feature>
<dbReference type="EMBL" id="CAXKWB010001464">
    <property type="protein sequence ID" value="CAL4064407.1"/>
    <property type="molecule type" value="Genomic_DNA"/>
</dbReference>
<organism evidence="3 4">
    <name type="scientific">Meganyctiphanes norvegica</name>
    <name type="common">Northern krill</name>
    <name type="synonym">Thysanopoda norvegica</name>
    <dbReference type="NCBI Taxonomy" id="48144"/>
    <lineage>
        <taxon>Eukaryota</taxon>
        <taxon>Metazoa</taxon>
        <taxon>Ecdysozoa</taxon>
        <taxon>Arthropoda</taxon>
        <taxon>Crustacea</taxon>
        <taxon>Multicrustacea</taxon>
        <taxon>Malacostraca</taxon>
        <taxon>Eumalacostraca</taxon>
        <taxon>Eucarida</taxon>
        <taxon>Euphausiacea</taxon>
        <taxon>Euphausiidae</taxon>
        <taxon>Meganyctiphanes</taxon>
    </lineage>
</organism>
<gene>
    <name evidence="3" type="ORF">MNOR_LOCUS4056</name>
</gene>
<feature type="non-terminal residue" evidence="3">
    <location>
        <position position="570"/>
    </location>
</feature>
<feature type="region of interest" description="Disordered" evidence="1">
    <location>
        <begin position="513"/>
        <end position="543"/>
    </location>
</feature>
<evidence type="ECO:0000313" key="4">
    <source>
        <dbReference type="Proteomes" id="UP001497623"/>
    </source>
</evidence>
<keyword evidence="2" id="KW-1133">Transmembrane helix</keyword>
<sequence length="570" mass="63678">IYLKPGLTTTITASAADCQGTAVWVLKAPSGQHVMAEVIWATLWPRAQWLKLRDGDNRTAPLLARLPSPQIPDSENYYIQASASPIPRRSTYTMPTLASSGKSLLLEFQSDVNTSIAGAVPQYWGFKLQALPQEAQVIDAIKIRFPVESDVGTLLTGMHIVSVVFVSGLVTAVILLAIYHWRRYYYYKKARLIPESPCTTPNGTSTGELLVSNSTTTLTDVISLKSLRPRIPKSLPLRKRLGSYSQLEDGEKPLVLSPRHSLPNSPFMTKRILTPSMLRRSSTQMGKLFRKGSETFKSRKKRYASVDELQSNRSISPIHEINREEDAEEKPNCKELRVKCDKNDIEYSKEDTSGKYKEYRKSLIGRDVGETKIIRKPNEKLNKDKANLERARRPISRSVSNSTVQQCSSVSDVSMAGTDFEMEIDYYDYDIDNAAALPDSVFGLDPTLMPWIPPFITMPGDETPTDSERILLEPLNLSKNEPLNNSLEDDSTPTTPTMPQIALNIPPLSSPLVESVMEASSKSDEANDNVQVPELKDDLTPTTDEVKILNLDDMNDIQFADEDSDENEKC</sequence>
<keyword evidence="4" id="KW-1185">Reference proteome</keyword>
<dbReference type="SUPFAM" id="SSF49854">
    <property type="entry name" value="Spermadhesin, CUB domain"/>
    <property type="match status" value="1"/>
</dbReference>
<dbReference type="InterPro" id="IPR035914">
    <property type="entry name" value="Sperma_CUB_dom_sf"/>
</dbReference>
<protein>
    <submittedName>
        <fullName evidence="3">Uncharacterized protein</fullName>
    </submittedName>
</protein>
<dbReference type="Proteomes" id="UP001497623">
    <property type="component" value="Unassembled WGS sequence"/>
</dbReference>
<dbReference type="AlphaFoldDB" id="A0AAV2PSB2"/>
<comment type="caution">
    <text evidence="3">The sequence shown here is derived from an EMBL/GenBank/DDBJ whole genome shotgun (WGS) entry which is preliminary data.</text>
</comment>
<accession>A0AAV2PSB2</accession>
<keyword evidence="2" id="KW-0472">Membrane</keyword>
<reference evidence="3 4" key="1">
    <citation type="submission" date="2024-05" db="EMBL/GenBank/DDBJ databases">
        <authorList>
            <person name="Wallberg A."/>
        </authorList>
    </citation>
    <scope>NUCLEOTIDE SEQUENCE [LARGE SCALE GENOMIC DNA]</scope>
</reference>
<evidence type="ECO:0000256" key="1">
    <source>
        <dbReference type="SAM" id="MobiDB-lite"/>
    </source>
</evidence>
<evidence type="ECO:0000313" key="3">
    <source>
        <dbReference type="EMBL" id="CAL4064407.1"/>
    </source>
</evidence>